<evidence type="ECO:0000313" key="1">
    <source>
        <dbReference type="EMBL" id="KNE61351.1"/>
    </source>
</evidence>
<reference evidence="1 2" key="1">
    <citation type="submission" date="2009-11" db="EMBL/GenBank/DDBJ databases">
        <title>Annotation of Allomyces macrogynus ATCC 38327.</title>
        <authorList>
            <consortium name="The Broad Institute Genome Sequencing Platform"/>
            <person name="Russ C."/>
            <person name="Cuomo C."/>
            <person name="Burger G."/>
            <person name="Gray M.W."/>
            <person name="Holland P.W.H."/>
            <person name="King N."/>
            <person name="Lang F.B.F."/>
            <person name="Roger A.J."/>
            <person name="Ruiz-Trillo I."/>
            <person name="Young S.K."/>
            <person name="Zeng Q."/>
            <person name="Gargeya S."/>
            <person name="Fitzgerald M."/>
            <person name="Haas B."/>
            <person name="Abouelleil A."/>
            <person name="Alvarado L."/>
            <person name="Arachchi H.M."/>
            <person name="Berlin A."/>
            <person name="Chapman S.B."/>
            <person name="Gearin G."/>
            <person name="Goldberg J."/>
            <person name="Griggs A."/>
            <person name="Gujja S."/>
            <person name="Hansen M."/>
            <person name="Heiman D."/>
            <person name="Howarth C."/>
            <person name="Larimer J."/>
            <person name="Lui A."/>
            <person name="MacDonald P.J.P."/>
            <person name="McCowen C."/>
            <person name="Montmayeur A."/>
            <person name="Murphy C."/>
            <person name="Neiman D."/>
            <person name="Pearson M."/>
            <person name="Priest M."/>
            <person name="Roberts A."/>
            <person name="Saif S."/>
            <person name="Shea T."/>
            <person name="Sisk P."/>
            <person name="Stolte C."/>
            <person name="Sykes S."/>
            <person name="Wortman J."/>
            <person name="Nusbaum C."/>
            <person name="Birren B."/>
        </authorList>
    </citation>
    <scope>NUCLEOTIDE SEQUENCE [LARGE SCALE GENOMIC DNA]</scope>
    <source>
        <strain evidence="1 2">ATCC 38327</strain>
    </source>
</reference>
<protein>
    <submittedName>
        <fullName evidence="1">Uncharacterized protein</fullName>
    </submittedName>
</protein>
<organism evidence="1 2">
    <name type="scientific">Allomyces macrogynus (strain ATCC 38327)</name>
    <name type="common">Allomyces javanicus var. macrogynus</name>
    <dbReference type="NCBI Taxonomy" id="578462"/>
    <lineage>
        <taxon>Eukaryota</taxon>
        <taxon>Fungi</taxon>
        <taxon>Fungi incertae sedis</taxon>
        <taxon>Blastocladiomycota</taxon>
        <taxon>Blastocladiomycetes</taxon>
        <taxon>Blastocladiales</taxon>
        <taxon>Blastocladiaceae</taxon>
        <taxon>Allomyces</taxon>
    </lineage>
</organism>
<dbReference type="VEuPathDB" id="FungiDB:AMAG_06180"/>
<reference evidence="1 2" key="2">
    <citation type="submission" date="2009-11" db="EMBL/GenBank/DDBJ databases">
        <title>The Genome Sequence of Allomyces macrogynus strain ATCC 38327.</title>
        <authorList>
            <consortium name="The Broad Institute Genome Sequencing Platform"/>
            <person name="Russ C."/>
            <person name="Cuomo C."/>
            <person name="Shea T."/>
            <person name="Young S.K."/>
            <person name="Zeng Q."/>
            <person name="Koehrsen M."/>
            <person name="Haas B."/>
            <person name="Borodovsky M."/>
            <person name="Guigo R."/>
            <person name="Alvarado L."/>
            <person name="Berlin A."/>
            <person name="Borenstein D."/>
            <person name="Chen Z."/>
            <person name="Engels R."/>
            <person name="Freedman E."/>
            <person name="Gellesch M."/>
            <person name="Goldberg J."/>
            <person name="Griggs A."/>
            <person name="Gujja S."/>
            <person name="Heiman D."/>
            <person name="Hepburn T."/>
            <person name="Howarth C."/>
            <person name="Jen D."/>
            <person name="Larson L."/>
            <person name="Lewis B."/>
            <person name="Mehta T."/>
            <person name="Park D."/>
            <person name="Pearson M."/>
            <person name="Roberts A."/>
            <person name="Saif S."/>
            <person name="Shenoy N."/>
            <person name="Sisk P."/>
            <person name="Stolte C."/>
            <person name="Sykes S."/>
            <person name="Walk T."/>
            <person name="White J."/>
            <person name="Yandava C."/>
            <person name="Burger G."/>
            <person name="Gray M.W."/>
            <person name="Holland P.W.H."/>
            <person name="King N."/>
            <person name="Lang F.B.F."/>
            <person name="Roger A.J."/>
            <person name="Ruiz-Trillo I."/>
            <person name="Lander E."/>
            <person name="Nusbaum C."/>
        </authorList>
    </citation>
    <scope>NUCLEOTIDE SEQUENCE [LARGE SCALE GENOMIC DNA]</scope>
    <source>
        <strain evidence="1 2">ATCC 38327</strain>
    </source>
</reference>
<evidence type="ECO:0000313" key="2">
    <source>
        <dbReference type="Proteomes" id="UP000054350"/>
    </source>
</evidence>
<keyword evidence="2" id="KW-1185">Reference proteome</keyword>
<accession>A0A0L0SFS4</accession>
<proteinExistence type="predicted"/>
<dbReference type="AlphaFoldDB" id="A0A0L0SFS4"/>
<name>A0A0L0SFS4_ALLM3</name>
<sequence>MSCWTATAHPAPNTAGLSVAIGSTRTAQVSHIDPTGRAVATAVLTTLSDPLSLHWSPHHRDLLWVGQRDGFVHLVDVRVPSVRSHLARAAAASIPPSVPVIPDTARTRGWIAQPTVPASPVSAIQSHGSDVNALHRDGSLRALLPGYGAVEIVRPCPGAERGETLLYPAVSRRAFETASADSDDFLDEFCNSVVGVHSNGFVFAQ</sequence>
<dbReference type="EMBL" id="GG745338">
    <property type="protein sequence ID" value="KNE61351.1"/>
    <property type="molecule type" value="Genomic_DNA"/>
</dbReference>
<gene>
    <name evidence="1" type="ORF">AMAG_06180</name>
</gene>
<dbReference type="SUPFAM" id="SSF63829">
    <property type="entry name" value="Calcium-dependent phosphotriesterase"/>
    <property type="match status" value="1"/>
</dbReference>
<dbReference type="Proteomes" id="UP000054350">
    <property type="component" value="Unassembled WGS sequence"/>
</dbReference>